<comment type="caution">
    <text evidence="2">The sequence shown here is derived from an EMBL/GenBank/DDBJ whole genome shotgun (WGS) entry which is preliminary data.</text>
</comment>
<reference evidence="2" key="2">
    <citation type="submission" date="2021-04" db="EMBL/GenBank/DDBJ databases">
        <authorList>
            <person name="Podell S."/>
        </authorList>
    </citation>
    <scope>NUCLEOTIDE SEQUENCE</scope>
    <source>
        <strain evidence="2">Hildebrandi</strain>
    </source>
</reference>
<proteinExistence type="predicted"/>
<dbReference type="OrthoDB" id="47512at2759"/>
<feature type="compositionally biased region" description="Basic residues" evidence="1">
    <location>
        <begin position="67"/>
        <end position="77"/>
    </location>
</feature>
<feature type="compositionally biased region" description="Polar residues" evidence="1">
    <location>
        <begin position="9"/>
        <end position="24"/>
    </location>
</feature>
<feature type="compositionally biased region" description="Polar residues" evidence="1">
    <location>
        <begin position="48"/>
        <end position="62"/>
    </location>
</feature>
<feature type="compositionally biased region" description="Basic and acidic residues" evidence="1">
    <location>
        <begin position="92"/>
        <end position="104"/>
    </location>
</feature>
<name>A0A9K3K5H4_9STRA</name>
<dbReference type="EMBL" id="JAGRRH010000013">
    <property type="protein sequence ID" value="KAG7359669.1"/>
    <property type="molecule type" value="Genomic_DNA"/>
</dbReference>
<evidence type="ECO:0000313" key="3">
    <source>
        <dbReference type="EMBL" id="KAG7359669.1"/>
    </source>
</evidence>
<feature type="region of interest" description="Disordered" evidence="1">
    <location>
        <begin position="1"/>
        <end position="106"/>
    </location>
</feature>
<dbReference type="EMBL" id="JAGRRH010000086">
    <property type="protein sequence ID" value="KAG7337373.1"/>
    <property type="molecule type" value="Genomic_DNA"/>
</dbReference>
<dbReference type="Proteomes" id="UP000693970">
    <property type="component" value="Unassembled WGS sequence"/>
</dbReference>
<evidence type="ECO:0000313" key="2">
    <source>
        <dbReference type="EMBL" id="KAG7337373.1"/>
    </source>
</evidence>
<gene>
    <name evidence="2" type="ORF">IV203_000022</name>
    <name evidence="3" type="ORF">IV203_034767</name>
</gene>
<evidence type="ECO:0000256" key="1">
    <source>
        <dbReference type="SAM" id="MobiDB-lite"/>
    </source>
</evidence>
<accession>A0A9K3K5H4</accession>
<dbReference type="AlphaFoldDB" id="A0A9K3K5H4"/>
<reference evidence="2" key="1">
    <citation type="journal article" date="2021" name="Sci. Rep.">
        <title>Diploid genomic architecture of Nitzschia inconspicua, an elite biomass production diatom.</title>
        <authorList>
            <person name="Oliver A."/>
            <person name="Podell S."/>
            <person name="Pinowska A."/>
            <person name="Traller J.C."/>
            <person name="Smith S.R."/>
            <person name="McClure R."/>
            <person name="Beliaev A."/>
            <person name="Bohutskyi P."/>
            <person name="Hill E.A."/>
            <person name="Rabines A."/>
            <person name="Zheng H."/>
            <person name="Allen L.Z."/>
            <person name="Kuo A."/>
            <person name="Grigoriev I.V."/>
            <person name="Allen A.E."/>
            <person name="Hazlebeck D."/>
            <person name="Allen E.E."/>
        </authorList>
    </citation>
    <scope>NUCLEOTIDE SEQUENCE</scope>
    <source>
        <strain evidence="2">Hildebrandi</strain>
    </source>
</reference>
<protein>
    <submittedName>
        <fullName evidence="2">Uncharacterized protein</fullName>
    </submittedName>
</protein>
<organism evidence="2 4">
    <name type="scientific">Nitzschia inconspicua</name>
    <dbReference type="NCBI Taxonomy" id="303405"/>
    <lineage>
        <taxon>Eukaryota</taxon>
        <taxon>Sar</taxon>
        <taxon>Stramenopiles</taxon>
        <taxon>Ochrophyta</taxon>
        <taxon>Bacillariophyta</taxon>
        <taxon>Bacillariophyceae</taxon>
        <taxon>Bacillariophycidae</taxon>
        <taxon>Bacillariales</taxon>
        <taxon>Bacillariaceae</taxon>
        <taxon>Nitzschia</taxon>
    </lineage>
</organism>
<keyword evidence="4" id="KW-1185">Reference proteome</keyword>
<evidence type="ECO:0000313" key="4">
    <source>
        <dbReference type="Proteomes" id="UP000693970"/>
    </source>
</evidence>
<sequence>MPKRKERQASSPTKPKIATSASKNKASKLKTTSRKANNGNGAEDWLTSLVQQSASESGTQLLSKEDRKRKREAKKARREQQKQQQTNGRKRPRDDEKKLADDMSKFPSDVSKRRLRIIASAIDKVRQELYGNGEVRPRLYDTTIAAKTVAATTKKRRRQWSEESIQPRPSDYSGIGLARDSLYIEFIDPSCLAKLEEEFQEHIPGFFGKQLTKAMKRQSDGNMLWRQLADNRQHMSKKLKGMNPDQRVQAMIDAGMI</sequence>